<sequence length="58" mass="6597">FRFHSLAQRASASPGEKWQKIPNLWRALASNGDALAQQRHSSLSDACPDLKLRPRKWP</sequence>
<proteinExistence type="predicted"/>
<accession>A0A392UIG9</accession>
<feature type="non-terminal residue" evidence="1">
    <location>
        <position position="1"/>
    </location>
</feature>
<name>A0A392UIG9_9FABA</name>
<keyword evidence="2" id="KW-1185">Reference proteome</keyword>
<comment type="caution">
    <text evidence="1">The sequence shown here is derived from an EMBL/GenBank/DDBJ whole genome shotgun (WGS) entry which is preliminary data.</text>
</comment>
<organism evidence="1 2">
    <name type="scientific">Trifolium medium</name>
    <dbReference type="NCBI Taxonomy" id="97028"/>
    <lineage>
        <taxon>Eukaryota</taxon>
        <taxon>Viridiplantae</taxon>
        <taxon>Streptophyta</taxon>
        <taxon>Embryophyta</taxon>
        <taxon>Tracheophyta</taxon>
        <taxon>Spermatophyta</taxon>
        <taxon>Magnoliopsida</taxon>
        <taxon>eudicotyledons</taxon>
        <taxon>Gunneridae</taxon>
        <taxon>Pentapetalae</taxon>
        <taxon>rosids</taxon>
        <taxon>fabids</taxon>
        <taxon>Fabales</taxon>
        <taxon>Fabaceae</taxon>
        <taxon>Papilionoideae</taxon>
        <taxon>50 kb inversion clade</taxon>
        <taxon>NPAAA clade</taxon>
        <taxon>Hologalegina</taxon>
        <taxon>IRL clade</taxon>
        <taxon>Trifolieae</taxon>
        <taxon>Trifolium</taxon>
    </lineage>
</organism>
<evidence type="ECO:0000313" key="2">
    <source>
        <dbReference type="Proteomes" id="UP000265520"/>
    </source>
</evidence>
<protein>
    <submittedName>
        <fullName evidence="1">Uncharacterized protein</fullName>
    </submittedName>
</protein>
<dbReference type="Proteomes" id="UP000265520">
    <property type="component" value="Unassembled WGS sequence"/>
</dbReference>
<reference evidence="1 2" key="1">
    <citation type="journal article" date="2018" name="Front. Plant Sci.">
        <title>Red Clover (Trifolium pratense) and Zigzag Clover (T. medium) - A Picture of Genomic Similarities and Differences.</title>
        <authorList>
            <person name="Dluhosova J."/>
            <person name="Istvanek J."/>
            <person name="Nedelnik J."/>
            <person name="Repkova J."/>
        </authorList>
    </citation>
    <scope>NUCLEOTIDE SEQUENCE [LARGE SCALE GENOMIC DNA]</scope>
    <source>
        <strain evidence="2">cv. 10/8</strain>
        <tissue evidence="1">Leaf</tissue>
    </source>
</reference>
<dbReference type="AlphaFoldDB" id="A0A392UIG9"/>
<evidence type="ECO:0000313" key="1">
    <source>
        <dbReference type="EMBL" id="MCI72246.1"/>
    </source>
</evidence>
<dbReference type="EMBL" id="LXQA010813968">
    <property type="protein sequence ID" value="MCI72246.1"/>
    <property type="molecule type" value="Genomic_DNA"/>
</dbReference>